<keyword evidence="8" id="KW-1185">Reference proteome</keyword>
<dbReference type="InterPro" id="IPR016181">
    <property type="entry name" value="Acyl_CoA_acyltransferase"/>
</dbReference>
<feature type="region of interest" description="Disordered" evidence="5">
    <location>
        <begin position="171"/>
        <end position="195"/>
    </location>
</feature>
<comment type="pathway">
    <text evidence="2">Siderophore biosynthesis; mycobactin biosynthesis.</text>
</comment>
<evidence type="ECO:0000259" key="6">
    <source>
        <dbReference type="SMART" id="SM01006"/>
    </source>
</evidence>
<comment type="caution">
    <text evidence="7">The sequence shown here is derived from an EMBL/GenBank/DDBJ whole genome shotgun (WGS) entry which is preliminary data.</text>
</comment>
<dbReference type="RefSeq" id="WP_191808574.1">
    <property type="nucleotide sequence ID" value="NZ_JACSQD010000006.1"/>
</dbReference>
<evidence type="ECO:0000256" key="4">
    <source>
        <dbReference type="ARBA" id="ARBA00031122"/>
    </source>
</evidence>
<feature type="domain" description="Acyltransferase MbtK/IucB-like conserved" evidence="6">
    <location>
        <begin position="6"/>
        <end position="53"/>
    </location>
</feature>
<evidence type="ECO:0000256" key="2">
    <source>
        <dbReference type="ARBA" id="ARBA00005102"/>
    </source>
</evidence>
<comment type="function">
    <text evidence="1">Acyltransferase required for the direct transfer of medium- to long-chain fatty acyl moieties from a carrier protein (MbtL) on to the epsilon-amino group of lysine residue in the mycobactin core.</text>
</comment>
<sequence>MRFEFQPVDPQADAGLLHGWMRQEYAVFWGMNSSTVEEVRAEYAGIAANPHHDAWLVQDAGTPAFLMESYAPAHSPLAGTYPVQPGDRGMHLLMGPPDAPRRGYTAAAFHAVMVFLFANPAVDRVVVEPDVRNTKIHRLNARMGFETRERITLPDKTALLSFCTRDQFRVAAASSGQPGSQQHSPEQISPEGATL</sequence>
<evidence type="ECO:0000256" key="3">
    <source>
        <dbReference type="ARBA" id="ARBA00020586"/>
    </source>
</evidence>
<dbReference type="Gene3D" id="3.40.630.30">
    <property type="match status" value="1"/>
</dbReference>
<dbReference type="Proteomes" id="UP000609874">
    <property type="component" value="Unassembled WGS sequence"/>
</dbReference>
<dbReference type="PANTHER" id="PTHR31438:SF1">
    <property type="entry name" value="LYSINE N-ACYLTRANSFERASE C17G9.06C-RELATED"/>
    <property type="match status" value="1"/>
</dbReference>
<proteinExistence type="predicted"/>
<dbReference type="SMART" id="SM01006">
    <property type="entry name" value="AlcB"/>
    <property type="match status" value="1"/>
</dbReference>
<gene>
    <name evidence="7" type="ORF">H9639_13370</name>
</gene>
<dbReference type="InterPro" id="IPR019432">
    <property type="entry name" value="Acyltransferase_MbtK/IucB-like"/>
</dbReference>
<dbReference type="Pfam" id="PF13523">
    <property type="entry name" value="Acetyltransf_8"/>
    <property type="match status" value="1"/>
</dbReference>
<evidence type="ECO:0000313" key="8">
    <source>
        <dbReference type="Proteomes" id="UP000609874"/>
    </source>
</evidence>
<organism evidence="7 8">
    <name type="scientific">Arthrobacter gallicola</name>
    <dbReference type="NCBI Taxonomy" id="2762225"/>
    <lineage>
        <taxon>Bacteria</taxon>
        <taxon>Bacillati</taxon>
        <taxon>Actinomycetota</taxon>
        <taxon>Actinomycetes</taxon>
        <taxon>Micrococcales</taxon>
        <taxon>Micrococcaceae</taxon>
        <taxon>Arthrobacter</taxon>
    </lineage>
</organism>
<feature type="compositionally biased region" description="Low complexity" evidence="5">
    <location>
        <begin position="174"/>
        <end position="187"/>
    </location>
</feature>
<dbReference type="EMBL" id="JACSQD010000006">
    <property type="protein sequence ID" value="MBD7996288.1"/>
    <property type="molecule type" value="Genomic_DNA"/>
</dbReference>
<evidence type="ECO:0000256" key="1">
    <source>
        <dbReference type="ARBA" id="ARBA00003818"/>
    </source>
</evidence>
<dbReference type="PANTHER" id="PTHR31438">
    <property type="entry name" value="LYSINE N-ACYLTRANSFERASE C17G9.06C-RELATED"/>
    <property type="match status" value="1"/>
</dbReference>
<protein>
    <recommendedName>
        <fullName evidence="3">Lysine N-acyltransferase MbtK</fullName>
    </recommendedName>
    <alternativeName>
        <fullName evidence="4">Mycobactin synthase protein K</fullName>
    </alternativeName>
</protein>
<reference evidence="7 8" key="1">
    <citation type="submission" date="2020-08" db="EMBL/GenBank/DDBJ databases">
        <title>A Genomic Blueprint of the Chicken Gut Microbiome.</title>
        <authorList>
            <person name="Gilroy R."/>
            <person name="Ravi A."/>
            <person name="Getino M."/>
            <person name="Pursley I."/>
            <person name="Horton D.L."/>
            <person name="Alikhan N.-F."/>
            <person name="Baker D."/>
            <person name="Gharbi K."/>
            <person name="Hall N."/>
            <person name="Watson M."/>
            <person name="Adriaenssens E.M."/>
            <person name="Foster-Nyarko E."/>
            <person name="Jarju S."/>
            <person name="Secka A."/>
            <person name="Antonio M."/>
            <person name="Oren A."/>
            <person name="Chaudhuri R."/>
            <person name="La Ragione R.M."/>
            <person name="Hildebrand F."/>
            <person name="Pallen M.J."/>
        </authorList>
    </citation>
    <scope>NUCLEOTIDE SEQUENCE [LARGE SCALE GENOMIC DNA]</scope>
    <source>
        <strain evidence="7 8">Sa2CUA1</strain>
    </source>
</reference>
<evidence type="ECO:0000313" key="7">
    <source>
        <dbReference type="EMBL" id="MBD7996288.1"/>
    </source>
</evidence>
<dbReference type="SUPFAM" id="SSF55729">
    <property type="entry name" value="Acyl-CoA N-acyltransferases (Nat)"/>
    <property type="match status" value="1"/>
</dbReference>
<name>A0ABR8UUT9_9MICC</name>
<evidence type="ECO:0000256" key="5">
    <source>
        <dbReference type="SAM" id="MobiDB-lite"/>
    </source>
</evidence>
<accession>A0ABR8UUT9</accession>